<dbReference type="PANTHER" id="PTHR11439:SF496">
    <property type="entry name" value="RNA-DIRECTED DNA POLYMERASE"/>
    <property type="match status" value="1"/>
</dbReference>
<name>A0AAE1XHD6_9LAMI</name>
<dbReference type="EMBL" id="JACGWL010000001">
    <property type="protein sequence ID" value="KAK4411926.1"/>
    <property type="molecule type" value="Genomic_DNA"/>
</dbReference>
<reference evidence="3" key="2">
    <citation type="journal article" date="2024" name="Plant">
        <title>Genomic evolution and insights into agronomic trait innovations of Sesamum species.</title>
        <authorList>
            <person name="Miao H."/>
            <person name="Wang L."/>
            <person name="Qu L."/>
            <person name="Liu H."/>
            <person name="Sun Y."/>
            <person name="Le M."/>
            <person name="Wang Q."/>
            <person name="Wei S."/>
            <person name="Zheng Y."/>
            <person name="Lin W."/>
            <person name="Duan Y."/>
            <person name="Cao H."/>
            <person name="Xiong S."/>
            <person name="Wang X."/>
            <person name="Wei L."/>
            <person name="Li C."/>
            <person name="Ma Q."/>
            <person name="Ju M."/>
            <person name="Zhao R."/>
            <person name="Li G."/>
            <person name="Mu C."/>
            <person name="Tian Q."/>
            <person name="Mei H."/>
            <person name="Zhang T."/>
            <person name="Gao T."/>
            <person name="Zhang H."/>
        </authorList>
    </citation>
    <scope>NUCLEOTIDE SEQUENCE</scope>
    <source>
        <strain evidence="3">K16</strain>
    </source>
</reference>
<reference evidence="3" key="1">
    <citation type="submission" date="2020-06" db="EMBL/GenBank/DDBJ databases">
        <authorList>
            <person name="Li T."/>
            <person name="Hu X."/>
            <person name="Zhang T."/>
            <person name="Song X."/>
            <person name="Zhang H."/>
            <person name="Dai N."/>
            <person name="Sheng W."/>
            <person name="Hou X."/>
            <person name="Wei L."/>
        </authorList>
    </citation>
    <scope>NUCLEOTIDE SEQUENCE</scope>
    <source>
        <strain evidence="3">K16</strain>
        <tissue evidence="3">Leaf</tissue>
    </source>
</reference>
<dbReference type="AlphaFoldDB" id="A0AAE1XHD6"/>
<dbReference type="Pfam" id="PF07727">
    <property type="entry name" value="RVT_2"/>
    <property type="match status" value="1"/>
</dbReference>
<dbReference type="CDD" id="cd09272">
    <property type="entry name" value="RNase_HI_RT_Ty1"/>
    <property type="match status" value="1"/>
</dbReference>
<evidence type="ECO:0000259" key="2">
    <source>
        <dbReference type="Pfam" id="PF25597"/>
    </source>
</evidence>
<proteinExistence type="predicted"/>
<evidence type="ECO:0000259" key="1">
    <source>
        <dbReference type="Pfam" id="PF07727"/>
    </source>
</evidence>
<dbReference type="Proteomes" id="UP001289374">
    <property type="component" value="Unassembled WGS sequence"/>
</dbReference>
<feature type="domain" description="Reverse transcriptase Ty1/copia-type" evidence="1">
    <location>
        <begin position="257"/>
        <end position="358"/>
    </location>
</feature>
<organism evidence="3 4">
    <name type="scientific">Sesamum angolense</name>
    <dbReference type="NCBI Taxonomy" id="2727404"/>
    <lineage>
        <taxon>Eukaryota</taxon>
        <taxon>Viridiplantae</taxon>
        <taxon>Streptophyta</taxon>
        <taxon>Embryophyta</taxon>
        <taxon>Tracheophyta</taxon>
        <taxon>Spermatophyta</taxon>
        <taxon>Magnoliopsida</taxon>
        <taxon>eudicotyledons</taxon>
        <taxon>Gunneridae</taxon>
        <taxon>Pentapetalae</taxon>
        <taxon>asterids</taxon>
        <taxon>lamiids</taxon>
        <taxon>Lamiales</taxon>
        <taxon>Pedaliaceae</taxon>
        <taxon>Sesamum</taxon>
    </lineage>
</organism>
<evidence type="ECO:0000313" key="4">
    <source>
        <dbReference type="Proteomes" id="UP001289374"/>
    </source>
</evidence>
<gene>
    <name evidence="3" type="ORF">Sango_0265600</name>
</gene>
<evidence type="ECO:0000313" key="3">
    <source>
        <dbReference type="EMBL" id="KAK4411926.1"/>
    </source>
</evidence>
<comment type="caution">
    <text evidence="3">The sequence shown here is derived from an EMBL/GenBank/DDBJ whole genome shotgun (WGS) entry which is preliminary data.</text>
</comment>
<dbReference type="Pfam" id="PF25597">
    <property type="entry name" value="SH3_retrovirus"/>
    <property type="match status" value="1"/>
</dbReference>
<accession>A0AAE1XHD6</accession>
<keyword evidence="4" id="KW-1185">Reference proteome</keyword>
<dbReference type="InterPro" id="IPR013103">
    <property type="entry name" value="RVT_2"/>
</dbReference>
<dbReference type="InterPro" id="IPR057670">
    <property type="entry name" value="SH3_retrovirus"/>
</dbReference>
<dbReference type="PANTHER" id="PTHR11439">
    <property type="entry name" value="GAG-POL-RELATED RETROTRANSPOSON"/>
    <property type="match status" value="1"/>
</dbReference>
<protein>
    <submittedName>
        <fullName evidence="3">Retrovirus-related Pol polyprotein from transposon RE2</fullName>
    </submittedName>
</protein>
<feature type="domain" description="Retroviral polymerase SH3-like" evidence="2">
    <location>
        <begin position="157"/>
        <end position="207"/>
    </location>
</feature>
<sequence length="524" mass="59380">MKKGRAKRRLSLQQKTLRVLPLLHWEWARKRGSWVLSNSRGQMISTPIAVRKGIERGIVPNSLPSKVKSEAFVRFKEFKLEVENQTSRKIKALRSDRGGECLSGEFLDHLKEMGYALKMEARLLNIVPSKAVAQMPHQIWHDKPASYKYLRVWGSPAYVKRLVGDKLDSRSSLSMFIAYLKEFAGYYFYEPSEQKVFVSRDAVFLERGISSTLTVSIDNVPVLRRSARVPQPPKRYGFLAVTGQLDNDPKSYGEVMSAIDLGKVYKRKIDADGEVTTFKARLMAKGYTQRPGVDFEETFSPIAMAKSIWIMLAIAAWYDYEIWQMNVKTAFLNCFVEEEIYMDQPEGFTIPGEEQKTDEELKKMLDVPYASAVGNIQYVAQCTRPNVAYTLSVTSRYQACARETHWTAVKTILKYLKRTKDMFLVYGGGELISEGYSDASFQSDDDDDNYNRFVFKLNGGMVAWTSSKQDTTAHSTIEVEYIAALEAAKEAVLMKNCIQELGVVPSIAEPIVIFCDNKGAIAQA</sequence>